<evidence type="ECO:0000256" key="6">
    <source>
        <dbReference type="ARBA" id="ARBA00022801"/>
    </source>
</evidence>
<gene>
    <name evidence="15" type="ORF">Naga_100051g15</name>
</gene>
<feature type="binding site" evidence="13">
    <location>
        <begin position="136"/>
        <end position="137"/>
    </location>
    <ligand>
        <name>ITP</name>
        <dbReference type="ChEBI" id="CHEBI:61402"/>
    </ligand>
</feature>
<organism evidence="15 16">
    <name type="scientific">Nannochloropsis gaditana</name>
    <dbReference type="NCBI Taxonomy" id="72520"/>
    <lineage>
        <taxon>Eukaryota</taxon>
        <taxon>Sar</taxon>
        <taxon>Stramenopiles</taxon>
        <taxon>Ochrophyta</taxon>
        <taxon>Eustigmatophyceae</taxon>
        <taxon>Eustigmatales</taxon>
        <taxon>Monodopsidaceae</taxon>
        <taxon>Nannochloropsis</taxon>
    </lineage>
</organism>
<dbReference type="SUPFAM" id="SSF52972">
    <property type="entry name" value="ITPase-like"/>
    <property type="match status" value="1"/>
</dbReference>
<dbReference type="EC" id="3.6.1.66" evidence="13"/>
<evidence type="ECO:0000256" key="5">
    <source>
        <dbReference type="ARBA" id="ARBA00022741"/>
    </source>
</evidence>
<evidence type="ECO:0000256" key="11">
    <source>
        <dbReference type="ARBA" id="ARBA00093255"/>
    </source>
</evidence>
<comment type="catalytic activity">
    <reaction evidence="10">
        <text>ITP + H2O = IMP + diphosphate + H(+)</text>
        <dbReference type="Rhea" id="RHEA:29399"/>
        <dbReference type="ChEBI" id="CHEBI:15377"/>
        <dbReference type="ChEBI" id="CHEBI:15378"/>
        <dbReference type="ChEBI" id="CHEBI:33019"/>
        <dbReference type="ChEBI" id="CHEBI:58053"/>
        <dbReference type="ChEBI" id="CHEBI:61402"/>
        <dbReference type="EC" id="3.6.1.66"/>
    </reaction>
    <physiologicalReaction direction="left-to-right" evidence="10">
        <dbReference type="Rhea" id="RHEA:29400"/>
    </physiologicalReaction>
</comment>
<evidence type="ECO:0000256" key="2">
    <source>
        <dbReference type="ARBA" id="ARBA00008023"/>
    </source>
</evidence>
<dbReference type="PANTHER" id="PTHR11067">
    <property type="entry name" value="INOSINE TRIPHOSPHATE PYROPHOSPHATASE/HAM1 PROTEIN"/>
    <property type="match status" value="1"/>
</dbReference>
<feature type="binding site" evidence="13">
    <location>
        <position position="108"/>
    </location>
    <ligand>
        <name>Mg(2+)</name>
        <dbReference type="ChEBI" id="CHEBI:18420"/>
    </ligand>
</feature>
<feature type="binding site" evidence="13">
    <location>
        <begin position="212"/>
        <end position="215"/>
    </location>
    <ligand>
        <name>ITP</name>
        <dbReference type="ChEBI" id="CHEBI:61402"/>
    </ligand>
</feature>
<feature type="binding site" evidence="13">
    <location>
        <position position="120"/>
    </location>
    <ligand>
        <name>ITP</name>
        <dbReference type="ChEBI" id="CHEBI:61402"/>
    </ligand>
</feature>
<keyword evidence="13" id="KW-0464">Manganese</keyword>
<evidence type="ECO:0000256" key="4">
    <source>
        <dbReference type="ARBA" id="ARBA00022723"/>
    </source>
</evidence>
<proteinExistence type="inferred from homology"/>
<name>W7TN51_9STRA</name>
<comment type="catalytic activity">
    <reaction evidence="13">
        <text>XTP + H2O = XMP + diphosphate + H(+)</text>
        <dbReference type="Rhea" id="RHEA:28610"/>
        <dbReference type="ChEBI" id="CHEBI:15377"/>
        <dbReference type="ChEBI" id="CHEBI:15378"/>
        <dbReference type="ChEBI" id="CHEBI:33019"/>
        <dbReference type="ChEBI" id="CHEBI:57464"/>
        <dbReference type="ChEBI" id="CHEBI:61314"/>
        <dbReference type="EC" id="3.6.1.66"/>
    </reaction>
</comment>
<feature type="signal peptide" evidence="14">
    <location>
        <begin position="1"/>
        <end position="20"/>
    </location>
</feature>
<feature type="binding site" evidence="13">
    <location>
        <begin position="72"/>
        <end position="77"/>
    </location>
    <ligand>
        <name>ITP</name>
        <dbReference type="ChEBI" id="CHEBI:61402"/>
    </ligand>
</feature>
<evidence type="ECO:0000256" key="10">
    <source>
        <dbReference type="ARBA" id="ARBA00093218"/>
    </source>
</evidence>
<comment type="caution">
    <text evidence="15">The sequence shown here is derived from an EMBL/GenBank/DDBJ whole genome shotgun (WGS) entry which is preliminary data.</text>
</comment>
<dbReference type="GO" id="GO:0035870">
    <property type="term" value="F:dITP diphosphatase activity"/>
    <property type="evidence" value="ECO:0007669"/>
    <property type="project" value="UniProtKB-UniRule"/>
</dbReference>
<keyword evidence="8 13" id="KW-0546">Nucleotide metabolism</keyword>
<dbReference type="OrthoDB" id="6288734at2759"/>
<dbReference type="HAMAP" id="MF_03148">
    <property type="entry name" value="HAM1_NTPase"/>
    <property type="match status" value="1"/>
</dbReference>
<dbReference type="GO" id="GO:0046872">
    <property type="term" value="F:metal ion binding"/>
    <property type="evidence" value="ECO:0007669"/>
    <property type="project" value="UniProtKB-KW"/>
</dbReference>
<keyword evidence="14" id="KW-0732">Signal</keyword>
<dbReference type="GO" id="GO:0005737">
    <property type="term" value="C:cytoplasm"/>
    <property type="evidence" value="ECO:0007669"/>
    <property type="project" value="UniProtKB-SubCell"/>
</dbReference>
<keyword evidence="3 13" id="KW-0963">Cytoplasm</keyword>
<evidence type="ECO:0000256" key="9">
    <source>
        <dbReference type="ARBA" id="ARBA00054940"/>
    </source>
</evidence>
<dbReference type="Gene3D" id="3.90.950.10">
    <property type="match status" value="1"/>
</dbReference>
<dbReference type="EMBL" id="AZIL01002355">
    <property type="protein sequence ID" value="EWM21836.1"/>
    <property type="molecule type" value="Genomic_DNA"/>
</dbReference>
<evidence type="ECO:0000256" key="1">
    <source>
        <dbReference type="ARBA" id="ARBA00004496"/>
    </source>
</evidence>
<reference evidence="15 16" key="1">
    <citation type="journal article" date="2014" name="Mol. Plant">
        <title>Chromosome Scale Genome Assembly and Transcriptome Profiling of Nannochloropsis gaditana in Nitrogen Depletion.</title>
        <authorList>
            <person name="Corteggiani Carpinelli E."/>
            <person name="Telatin A."/>
            <person name="Vitulo N."/>
            <person name="Forcato C."/>
            <person name="D'Angelo M."/>
            <person name="Schiavon R."/>
            <person name="Vezzi A."/>
            <person name="Giacometti G.M."/>
            <person name="Morosinotto T."/>
            <person name="Valle G."/>
        </authorList>
    </citation>
    <scope>NUCLEOTIDE SEQUENCE [LARGE SCALE GENOMIC DNA]</scope>
    <source>
        <strain evidence="15 16">B-31</strain>
    </source>
</reference>
<dbReference type="GO" id="GO:0009117">
    <property type="term" value="P:nucleotide metabolic process"/>
    <property type="evidence" value="ECO:0007669"/>
    <property type="project" value="UniProtKB-KW"/>
</dbReference>
<dbReference type="GO" id="GO:0000166">
    <property type="term" value="F:nucleotide binding"/>
    <property type="evidence" value="ECO:0007669"/>
    <property type="project" value="UniProtKB-KW"/>
</dbReference>
<evidence type="ECO:0000313" key="15">
    <source>
        <dbReference type="EMBL" id="EWM21836.1"/>
    </source>
</evidence>
<evidence type="ECO:0000313" key="16">
    <source>
        <dbReference type="Proteomes" id="UP000019335"/>
    </source>
</evidence>
<dbReference type="Pfam" id="PF01725">
    <property type="entry name" value="Ham1p_like"/>
    <property type="match status" value="1"/>
</dbReference>
<dbReference type="InterPro" id="IPR029001">
    <property type="entry name" value="ITPase-like_fam"/>
</dbReference>
<feature type="chain" id="PRO_5004901013" description="Inosine triphosphate pyrophosphatase" evidence="14">
    <location>
        <begin position="21"/>
        <end position="270"/>
    </location>
</feature>
<evidence type="ECO:0000256" key="8">
    <source>
        <dbReference type="ARBA" id="ARBA00023080"/>
    </source>
</evidence>
<evidence type="ECO:0000256" key="7">
    <source>
        <dbReference type="ARBA" id="ARBA00022842"/>
    </source>
</evidence>
<feature type="binding site" evidence="13">
    <location>
        <position position="242"/>
    </location>
    <ligand>
        <name>ITP</name>
        <dbReference type="ChEBI" id="CHEBI:61402"/>
    </ligand>
</feature>
<dbReference type="GO" id="GO:0036220">
    <property type="term" value="F:ITP diphosphatase activity"/>
    <property type="evidence" value="ECO:0007669"/>
    <property type="project" value="UniProtKB-UniRule"/>
</dbReference>
<evidence type="ECO:0000256" key="14">
    <source>
        <dbReference type="SAM" id="SignalP"/>
    </source>
</evidence>
<comment type="subcellular location">
    <subcellularLocation>
        <location evidence="1 13">Cytoplasm</location>
    </subcellularLocation>
</comment>
<evidence type="ECO:0000256" key="13">
    <source>
        <dbReference type="HAMAP-Rule" id="MF_03148"/>
    </source>
</evidence>
<comment type="subunit">
    <text evidence="13">Homodimer.</text>
</comment>
<dbReference type="InterPro" id="IPR027502">
    <property type="entry name" value="ITPase"/>
</dbReference>
<feature type="binding site" evidence="13">
    <location>
        <position position="136"/>
    </location>
    <ligand>
        <name>Mg(2+)</name>
        <dbReference type="ChEBI" id="CHEBI:18420"/>
    </ligand>
</feature>
<dbReference type="FunFam" id="3.90.950.10:FF:000003">
    <property type="entry name" value="Inosine triphosphate pyrophosphatase"/>
    <property type="match status" value="1"/>
</dbReference>
<dbReference type="PANTHER" id="PTHR11067:SF9">
    <property type="entry name" value="INOSINE TRIPHOSPHATE PYROPHOSPHATASE"/>
    <property type="match status" value="1"/>
</dbReference>
<dbReference type="AlphaFoldDB" id="W7TN51"/>
<keyword evidence="7 13" id="KW-0460">Magnesium</keyword>
<comment type="catalytic activity">
    <reaction evidence="12">
        <text>N(6)-hydroxy-dATP + H2O = N(6)-hydroxy-dAMP + diphosphate + H(+)</text>
        <dbReference type="Rhea" id="RHEA:83971"/>
        <dbReference type="ChEBI" id="CHEBI:15377"/>
        <dbReference type="ChEBI" id="CHEBI:15378"/>
        <dbReference type="ChEBI" id="CHEBI:33019"/>
        <dbReference type="ChEBI" id="CHEBI:233529"/>
        <dbReference type="ChEBI" id="CHEBI:233530"/>
    </reaction>
    <physiologicalReaction direction="left-to-right" evidence="12">
        <dbReference type="Rhea" id="RHEA:83972"/>
    </physiologicalReaction>
</comment>
<dbReference type="GO" id="GO:0036222">
    <property type="term" value="F:XTP diphosphatase activity"/>
    <property type="evidence" value="ECO:0007669"/>
    <property type="project" value="UniProtKB-UniRule"/>
</dbReference>
<keyword evidence="4 13" id="KW-0479">Metal-binding</keyword>
<dbReference type="GO" id="GO:0009204">
    <property type="term" value="P:deoxyribonucleoside triphosphate catabolic process"/>
    <property type="evidence" value="ECO:0007669"/>
    <property type="project" value="UniProtKB-UniRule"/>
</dbReference>
<dbReference type="InterPro" id="IPR002637">
    <property type="entry name" value="RdgB/HAM1"/>
</dbReference>
<comment type="function">
    <text evidence="9">Pyrophosphatase that hydrolyzes the non-canonical purine nucleotides inosine triphosphate (ITP), deoxyinosine triphosphate (dITP) as well as 2'-deoxy-N-6-hydroxylaminopurine triphosphate (dHAPTP) and xanthosine 5'-triphosphate (XTP) to their respective monophosphate derivatives. The enzyme does not distinguish between the deoxy- and ribose forms. Probably excludes non-canonical purines from RNA and DNA precursor pools, thus preventing their incorporation into RNA and DNA and avoiding chromosomal lesions.</text>
</comment>
<dbReference type="Proteomes" id="UP000019335">
    <property type="component" value="Unassembled WGS sequence"/>
</dbReference>
<protein>
    <recommendedName>
        <fullName evidence="13">Inosine triphosphate pyrophosphatase</fullName>
        <shortName evidence="13">ITPase</shortName>
        <shortName evidence="13">Inosine triphosphatase</shortName>
        <ecNumber evidence="13">3.6.1.66</ecNumber>
    </recommendedName>
    <alternativeName>
        <fullName evidence="13">Non-canonical purine NTP pyrophosphatase</fullName>
    </alternativeName>
    <alternativeName>
        <fullName evidence="13">Non-standard purine NTP pyrophosphatase</fullName>
    </alternativeName>
    <alternativeName>
        <fullName evidence="13">Nucleoside-triphosphate diphosphatase</fullName>
    </alternativeName>
    <alternativeName>
        <fullName evidence="13">Nucleoside-triphosphate pyrophosphatase</fullName>
        <shortName evidence="13">NTPase</shortName>
    </alternativeName>
    <alternativeName>
        <fullName evidence="13">XTP/dITP diphosphatase</fullName>
    </alternativeName>
</protein>
<keyword evidence="5 13" id="KW-0547">Nucleotide-binding</keyword>
<comment type="similarity">
    <text evidence="2 13">Belongs to the HAM1 NTPase family.</text>
</comment>
<feature type="binding site" evidence="13">
    <location>
        <begin position="247"/>
        <end position="248"/>
    </location>
    <ligand>
        <name>ITP</name>
        <dbReference type="ChEBI" id="CHEBI:61402"/>
    </ligand>
</feature>
<evidence type="ECO:0000256" key="3">
    <source>
        <dbReference type="ARBA" id="ARBA00022490"/>
    </source>
</evidence>
<keyword evidence="16" id="KW-1185">Reference proteome</keyword>
<keyword evidence="6 13" id="KW-0378">Hydrolase</keyword>
<comment type="cofactor">
    <cofactor evidence="13">
        <name>Mg(2+)</name>
        <dbReference type="ChEBI" id="CHEBI:18420"/>
    </cofactor>
    <cofactor evidence="13">
        <name>Mn(2+)</name>
        <dbReference type="ChEBI" id="CHEBI:29035"/>
    </cofactor>
    <text evidence="13">Binds 1 divalent metal cation per subunit; can use either Mg(2+) or Mn(2+).</text>
</comment>
<dbReference type="CDD" id="cd00515">
    <property type="entry name" value="HAM1"/>
    <property type="match status" value="1"/>
</dbReference>
<accession>W7TN51</accession>
<comment type="catalytic activity">
    <reaction evidence="11">
        <text>dITP + H2O = dIMP + diphosphate + H(+)</text>
        <dbReference type="Rhea" id="RHEA:28342"/>
        <dbReference type="ChEBI" id="CHEBI:15377"/>
        <dbReference type="ChEBI" id="CHEBI:15378"/>
        <dbReference type="ChEBI" id="CHEBI:33019"/>
        <dbReference type="ChEBI" id="CHEBI:61194"/>
        <dbReference type="ChEBI" id="CHEBI:61382"/>
        <dbReference type="EC" id="3.6.1.66"/>
    </reaction>
    <physiologicalReaction direction="left-to-right" evidence="11">
        <dbReference type="Rhea" id="RHEA:28343"/>
    </physiologicalReaction>
</comment>
<sequence length="270" mass="29024">MHLVTSFLLLILGLSSAAGAFVPPVSTITLRSGRLLLSTSSPLRRVSRTIRGFKMASSGNNGCPKPTLTFVTGNAKKLEEVRAILGADAKTGAVLPFDVVSQKIDLPELQGEPEDVAREKCLLAVKEVKGPTMVEDTALCFNALGGLPGVYIKWFLEKLGHEGLNNLLAAYEDKSAYALCTFAYCPGVGQEVLVFDGRTPGKIVPARGPHAFGWDPVFEPADGQSGGSEPPKTYAEMDKDMKNSISHRYRAVAKLRDFLLSPSGKMVVEE</sequence>
<comment type="function">
    <text evidence="13">Pyrophosphatase that hydrolyzes non-canonical purine nucleotides such as inosine triphosphate (ITP), deoxyinosine triphosphate (dITP) or xanthosine 5'-triphosphate (XTP) to their respective monophosphate derivatives. The enzyme does not distinguish between the deoxy- and ribose forms. Probably excludes non-canonical purines from RNA and DNA precursor pools, thus preventing their incorporation into RNA and DNA and avoiding chromosomal lesions.</text>
</comment>
<evidence type="ECO:0000256" key="12">
    <source>
        <dbReference type="ARBA" id="ARBA00093271"/>
    </source>
</evidence>